<proteinExistence type="predicted"/>
<dbReference type="CDD" id="cd00096">
    <property type="entry name" value="Ig"/>
    <property type="match status" value="1"/>
</dbReference>
<keyword evidence="1" id="KW-0472">Membrane</keyword>
<evidence type="ECO:0000256" key="1">
    <source>
        <dbReference type="SAM" id="Phobius"/>
    </source>
</evidence>
<feature type="transmembrane region" description="Helical" evidence="1">
    <location>
        <begin position="251"/>
        <end position="272"/>
    </location>
</feature>
<dbReference type="InterPro" id="IPR036179">
    <property type="entry name" value="Ig-like_dom_sf"/>
</dbReference>
<name>A0A1L5YQU6_9ADEN</name>
<dbReference type="Proteomes" id="UP000320767">
    <property type="component" value="Segment"/>
</dbReference>
<protein>
    <submittedName>
        <fullName evidence="4">ORF10</fullName>
    </submittedName>
</protein>
<dbReference type="InterPro" id="IPR007110">
    <property type="entry name" value="Ig-like_dom"/>
</dbReference>
<dbReference type="Gene3D" id="2.60.40.10">
    <property type="entry name" value="Immunoglobulins"/>
    <property type="match status" value="1"/>
</dbReference>
<dbReference type="EMBL" id="KX247012">
    <property type="protein sequence ID" value="APP94114.1"/>
    <property type="molecule type" value="Genomic_DNA"/>
</dbReference>
<feature type="domain" description="Ig-like" evidence="2">
    <location>
        <begin position="143"/>
        <end position="227"/>
    </location>
</feature>
<keyword evidence="1" id="KW-1133">Transmembrane helix</keyword>
<dbReference type="InterPro" id="IPR013783">
    <property type="entry name" value="Ig-like_fold"/>
</dbReference>
<dbReference type="SUPFAM" id="SSF48726">
    <property type="entry name" value="Immunoglobulin"/>
    <property type="match status" value="1"/>
</dbReference>
<evidence type="ECO:0000313" key="4">
    <source>
        <dbReference type="EMBL" id="AZI71497.1"/>
    </source>
</evidence>
<reference evidence="4" key="2">
    <citation type="submission" date="2018-10" db="EMBL/GenBank/DDBJ databases">
        <authorList>
            <person name="Zhang M."/>
            <person name="Wu Y."/>
            <person name="Zhang X."/>
        </authorList>
    </citation>
    <scope>NUCLEOTIDE SEQUENCE [LARGE SCALE GENOMIC DNA]</scope>
    <source>
        <strain evidence="4">FAdV-1</strain>
    </source>
</reference>
<reference evidence="3" key="1">
    <citation type="journal article" date="2016" name="Infect. Genet. Evol.">
        <title>Whole genome sequencing of Fowl aviadenovirus A - a causative agent of gizzard erosion and ulceration, in adult laying hens.</title>
        <authorList>
            <person name="Matczuk A.K."/>
            <person name="Niczyporuk J.S."/>
            <person name="Kuczkowski M."/>
            <person name="Wozniakowski G."/>
            <person name="Nowak M."/>
            <person name="Wieliczko A."/>
        </authorList>
    </citation>
    <scope>NUCLEOTIDE SEQUENCE [LARGE SCALE GENOMIC DNA]</scope>
    <source>
        <strain evidence="3">61/11z</strain>
    </source>
</reference>
<organism evidence="3">
    <name type="scientific">Fowl aviadenovirus A</name>
    <dbReference type="NCBI Taxonomy" id="190061"/>
    <lineage>
        <taxon>Viruses</taxon>
        <taxon>Varidnaviria</taxon>
        <taxon>Bamfordvirae</taxon>
        <taxon>Preplasmiviricota</taxon>
        <taxon>Polisuviricotina</taxon>
        <taxon>Pharingeaviricetes</taxon>
        <taxon>Rowavirales</taxon>
        <taxon>Adenoviridae</taxon>
        <taxon>Aviadenovirus</taxon>
        <taxon>Aviadenovirus ventriculi</taxon>
    </lineage>
</organism>
<dbReference type="Proteomes" id="UP000315070">
    <property type="component" value="Segment"/>
</dbReference>
<dbReference type="EMBL" id="MK050972">
    <property type="protein sequence ID" value="AZI71497.1"/>
    <property type="molecule type" value="Genomic_DNA"/>
</dbReference>
<keyword evidence="1" id="KW-0812">Transmembrane</keyword>
<evidence type="ECO:0000259" key="2">
    <source>
        <dbReference type="PROSITE" id="PS50835"/>
    </source>
</evidence>
<accession>A0A1L5YQU6</accession>
<sequence length="283" mass="31501">MIDKRNKKAVTHISTCLCHSSIPIYGDSPFLNTHRAAMDPRPLVLLLLLASHISTFRQMYFEGETIHFPMGIYGNETTLYMNDIILEGTRANTTTRTISLTTTKKNAGTNLYTVISETGHNATYLITVQPLGQSIHHAYTWAGNTFTLQGQVFEHGNYTRWVRLENAEPKLIISWALSNRTINKGPAYTANMDFDPGNNTLTLHPVLITDAGIFQCVIDQQTNLTLTINFTVSENPPIVAHLDIHKTISRTIAICTCLLIAVIAVLCCLRQLNVNGRGNSEMI</sequence>
<evidence type="ECO:0000313" key="3">
    <source>
        <dbReference type="EMBL" id="APP94114.1"/>
    </source>
</evidence>
<dbReference type="PROSITE" id="PS50835">
    <property type="entry name" value="IG_LIKE"/>
    <property type="match status" value="1"/>
</dbReference>